<feature type="region of interest" description="Disordered" evidence="2">
    <location>
        <begin position="621"/>
        <end position="647"/>
    </location>
</feature>
<dbReference type="InterPro" id="IPR036737">
    <property type="entry name" value="OmpA-like_sf"/>
</dbReference>
<protein>
    <recommendedName>
        <fullName evidence="3">OmpA-like domain-containing protein</fullName>
    </recommendedName>
</protein>
<dbReference type="CDD" id="cd07185">
    <property type="entry name" value="OmpA_C-like"/>
    <property type="match status" value="1"/>
</dbReference>
<sequence>MVKQMNYFRILTAIFFTLFLFALSGGAQESTSGNTNSSPSTDDSNINYNFHKVPSGGNLKVFHDAVIGHIVNNKGIQDFYSIPAVETQWLATILASETKWHEQMQKLEQDYRKVFQERAQLKSGQNDRAIRIENYATAIAKIENEIAEIQRQIVQINVDQQVYINGLRETPVTSLVAIKTLYTPDLMSSKKKLDVLNSSIFKSMEKPVLAHISAAYGNSMNIPFQAGHIRVTYLYPENITHFDSQANEYVYLFLRVEAYPFSPGRSKAKIADSRSASVNVLADIEQIDNYLKTENVGDKRLLDWLKKESNYQNFNNGHLINKIQGNLSDFKIFSNGLKQSISELTSNAQNLGAKRDSLIGSGEEERIESEYKRTKDLYHQFYRNRKVLTYEKYTLENDVMFSLFLIEGDAAKNNGSTKQKQMVDSNIADNIPISGRPLKDIFTDILITANQKGKLDLQNYRERIYRSNDEQTQLIQGELAWEVKNEEFSILKLTRGNVGSRSHFVVHLAKRSELVSKPGFPSPKNGICRYTLLFKRGSNVMRNSSKSILNNLVKCLRKFPQQIIQITGHSDPLKPDFGEGSKFSNVTLGLKRAEKTMATLVKLDFNKGRFVVISKGGKEPVAKGKKEQKAGKDRRVEVLSKPNFESF</sequence>
<name>A0A382B7C8_9ZZZZ</name>
<dbReference type="SUPFAM" id="SSF103088">
    <property type="entry name" value="OmpA-like"/>
    <property type="match status" value="1"/>
</dbReference>
<feature type="compositionally biased region" description="Basic and acidic residues" evidence="2">
    <location>
        <begin position="621"/>
        <end position="638"/>
    </location>
</feature>
<accession>A0A382B7C8</accession>
<evidence type="ECO:0000313" key="4">
    <source>
        <dbReference type="EMBL" id="SVB09696.1"/>
    </source>
</evidence>
<dbReference type="PROSITE" id="PS51123">
    <property type="entry name" value="OMPA_2"/>
    <property type="match status" value="1"/>
</dbReference>
<feature type="domain" description="OmpA-like" evidence="3">
    <location>
        <begin position="522"/>
        <end position="644"/>
    </location>
</feature>
<dbReference type="InterPro" id="IPR050330">
    <property type="entry name" value="Bact_OuterMem_StrucFunc"/>
</dbReference>
<proteinExistence type="predicted"/>
<evidence type="ECO:0000256" key="1">
    <source>
        <dbReference type="SAM" id="Coils"/>
    </source>
</evidence>
<gene>
    <name evidence="4" type="ORF">METZ01_LOCUS162550</name>
</gene>
<feature type="coiled-coil region" evidence="1">
    <location>
        <begin position="104"/>
        <end position="159"/>
    </location>
</feature>
<evidence type="ECO:0000256" key="2">
    <source>
        <dbReference type="SAM" id="MobiDB-lite"/>
    </source>
</evidence>
<keyword evidence="1" id="KW-0175">Coiled coil</keyword>
<evidence type="ECO:0000259" key="3">
    <source>
        <dbReference type="PROSITE" id="PS51123"/>
    </source>
</evidence>
<reference evidence="4" key="1">
    <citation type="submission" date="2018-05" db="EMBL/GenBank/DDBJ databases">
        <authorList>
            <person name="Lanie J.A."/>
            <person name="Ng W.-L."/>
            <person name="Kazmierczak K.M."/>
            <person name="Andrzejewski T.M."/>
            <person name="Davidsen T.M."/>
            <person name="Wayne K.J."/>
            <person name="Tettelin H."/>
            <person name="Glass J.I."/>
            <person name="Rusch D."/>
            <person name="Podicherti R."/>
            <person name="Tsui H.-C.T."/>
            <person name="Winkler M.E."/>
        </authorList>
    </citation>
    <scope>NUCLEOTIDE SEQUENCE</scope>
</reference>
<dbReference type="PANTHER" id="PTHR30329">
    <property type="entry name" value="STATOR ELEMENT OF FLAGELLAR MOTOR COMPLEX"/>
    <property type="match status" value="1"/>
</dbReference>
<dbReference type="InterPro" id="IPR006665">
    <property type="entry name" value="OmpA-like"/>
</dbReference>
<dbReference type="AlphaFoldDB" id="A0A382B7C8"/>
<dbReference type="PANTHER" id="PTHR30329:SF21">
    <property type="entry name" value="LIPOPROTEIN YIAD-RELATED"/>
    <property type="match status" value="1"/>
</dbReference>
<dbReference type="EMBL" id="UINC01028543">
    <property type="protein sequence ID" value="SVB09696.1"/>
    <property type="molecule type" value="Genomic_DNA"/>
</dbReference>
<organism evidence="4">
    <name type="scientific">marine metagenome</name>
    <dbReference type="NCBI Taxonomy" id="408172"/>
    <lineage>
        <taxon>unclassified sequences</taxon>
        <taxon>metagenomes</taxon>
        <taxon>ecological metagenomes</taxon>
    </lineage>
</organism>
<dbReference type="Pfam" id="PF00691">
    <property type="entry name" value="OmpA"/>
    <property type="match status" value="1"/>
</dbReference>
<dbReference type="Gene3D" id="3.30.1330.60">
    <property type="entry name" value="OmpA-like domain"/>
    <property type="match status" value="1"/>
</dbReference>